<evidence type="ECO:0000313" key="1">
    <source>
        <dbReference type="Proteomes" id="UP000887565"/>
    </source>
</evidence>
<dbReference type="PANTHER" id="PTHR21567">
    <property type="entry name" value="CLASP"/>
    <property type="match status" value="1"/>
</dbReference>
<accession>A0A915J9X7</accession>
<dbReference type="AlphaFoldDB" id="A0A915J9X7"/>
<dbReference type="WBParaSite" id="nRc.2.0.1.t22570-RA">
    <property type="protein sequence ID" value="nRc.2.0.1.t22570-RA"/>
    <property type="gene ID" value="nRc.2.0.1.g22570"/>
</dbReference>
<dbReference type="GO" id="GO:0005815">
    <property type="term" value="C:microtubule organizing center"/>
    <property type="evidence" value="ECO:0007669"/>
    <property type="project" value="TreeGrafter"/>
</dbReference>
<dbReference type="GO" id="GO:0040001">
    <property type="term" value="P:establishment of mitotic spindle localization"/>
    <property type="evidence" value="ECO:0007669"/>
    <property type="project" value="TreeGrafter"/>
</dbReference>
<dbReference type="PANTHER" id="PTHR21567:SF9">
    <property type="entry name" value="CLIP-ASSOCIATING PROTEIN"/>
    <property type="match status" value="1"/>
</dbReference>
<proteinExistence type="predicted"/>
<sequence>LEAHKDAERDVCRAADECAVVLSTHLSPKVCLRLFCPLIRSAADDASTLAPALKMTTKVLEQLRGDDDDDLKNFLLQTSPDLIDNVIRCYDHRESCIRKASVLCLVAINYCIGEKNLEPYLAKLSSNKIKLFHMYIKKTQPL</sequence>
<keyword evidence="1" id="KW-1185">Reference proteome</keyword>
<dbReference type="InterPro" id="IPR011989">
    <property type="entry name" value="ARM-like"/>
</dbReference>
<dbReference type="Proteomes" id="UP000887565">
    <property type="component" value="Unplaced"/>
</dbReference>
<dbReference type="Gene3D" id="1.25.10.10">
    <property type="entry name" value="Leucine-rich Repeat Variant"/>
    <property type="match status" value="1"/>
</dbReference>
<dbReference type="GO" id="GO:0045180">
    <property type="term" value="C:basal cortex"/>
    <property type="evidence" value="ECO:0007669"/>
    <property type="project" value="TreeGrafter"/>
</dbReference>
<evidence type="ECO:0000313" key="2">
    <source>
        <dbReference type="WBParaSite" id="nRc.2.0.1.t22570-RA"/>
    </source>
</evidence>
<dbReference type="SUPFAM" id="SSF48371">
    <property type="entry name" value="ARM repeat"/>
    <property type="match status" value="1"/>
</dbReference>
<reference evidence="2" key="1">
    <citation type="submission" date="2022-11" db="UniProtKB">
        <authorList>
            <consortium name="WormBaseParasite"/>
        </authorList>
    </citation>
    <scope>IDENTIFICATION</scope>
</reference>
<dbReference type="GO" id="GO:0005876">
    <property type="term" value="C:spindle microtubule"/>
    <property type="evidence" value="ECO:0007669"/>
    <property type="project" value="TreeGrafter"/>
</dbReference>
<dbReference type="OMA" id="HRESCIR"/>
<dbReference type="InterPro" id="IPR016024">
    <property type="entry name" value="ARM-type_fold"/>
</dbReference>
<name>A0A915J9X7_ROMCU</name>
<organism evidence="1 2">
    <name type="scientific">Romanomermis culicivorax</name>
    <name type="common">Nematode worm</name>
    <dbReference type="NCBI Taxonomy" id="13658"/>
    <lineage>
        <taxon>Eukaryota</taxon>
        <taxon>Metazoa</taxon>
        <taxon>Ecdysozoa</taxon>
        <taxon>Nematoda</taxon>
        <taxon>Enoplea</taxon>
        <taxon>Dorylaimia</taxon>
        <taxon>Mermithida</taxon>
        <taxon>Mermithoidea</taxon>
        <taxon>Mermithidae</taxon>
        <taxon>Romanomermis</taxon>
    </lineage>
</organism>
<dbReference type="GO" id="GO:0090307">
    <property type="term" value="P:mitotic spindle assembly"/>
    <property type="evidence" value="ECO:0007669"/>
    <property type="project" value="TreeGrafter"/>
</dbReference>
<dbReference type="GO" id="GO:0005881">
    <property type="term" value="C:cytoplasmic microtubule"/>
    <property type="evidence" value="ECO:0007669"/>
    <property type="project" value="TreeGrafter"/>
</dbReference>
<dbReference type="GO" id="GO:0072686">
    <property type="term" value="C:mitotic spindle"/>
    <property type="evidence" value="ECO:0007669"/>
    <property type="project" value="TreeGrafter"/>
</dbReference>
<dbReference type="GO" id="GO:0008017">
    <property type="term" value="F:microtubule binding"/>
    <property type="evidence" value="ECO:0007669"/>
    <property type="project" value="TreeGrafter"/>
</dbReference>
<dbReference type="GO" id="GO:0000776">
    <property type="term" value="C:kinetochore"/>
    <property type="evidence" value="ECO:0007669"/>
    <property type="project" value="TreeGrafter"/>
</dbReference>
<protein>
    <submittedName>
        <fullName evidence="2">Uncharacterized protein</fullName>
    </submittedName>
</protein>